<feature type="region of interest" description="Disordered" evidence="1">
    <location>
        <begin position="124"/>
        <end position="157"/>
    </location>
</feature>
<reference evidence="2" key="1">
    <citation type="journal article" date="2010" name="Science">
        <title>Plasticity of animal genome architecture unmasked by rapid evolution of a pelagic tunicate.</title>
        <authorList>
            <person name="Denoeud F."/>
            <person name="Henriet S."/>
            <person name="Mungpakdee S."/>
            <person name="Aury J.M."/>
            <person name="Da Silva C."/>
            <person name="Brinkmann H."/>
            <person name="Mikhaleva J."/>
            <person name="Olsen L.C."/>
            <person name="Jubin C."/>
            <person name="Canestro C."/>
            <person name="Bouquet J.M."/>
            <person name="Danks G."/>
            <person name="Poulain J."/>
            <person name="Campsteijn C."/>
            <person name="Adamski M."/>
            <person name="Cross I."/>
            <person name="Yadetie F."/>
            <person name="Muffato M."/>
            <person name="Louis A."/>
            <person name="Butcher S."/>
            <person name="Tsagkogeorga G."/>
            <person name="Konrad A."/>
            <person name="Singh S."/>
            <person name="Jensen M.F."/>
            <person name="Cong E.H."/>
            <person name="Eikeseth-Otteraa H."/>
            <person name="Noel B."/>
            <person name="Anthouard V."/>
            <person name="Porcel B.M."/>
            <person name="Kachouri-Lafond R."/>
            <person name="Nishino A."/>
            <person name="Ugolini M."/>
            <person name="Chourrout P."/>
            <person name="Nishida H."/>
            <person name="Aasland R."/>
            <person name="Huzurbazar S."/>
            <person name="Westhof E."/>
            <person name="Delsuc F."/>
            <person name="Lehrach H."/>
            <person name="Reinhardt R."/>
            <person name="Weissenbach J."/>
            <person name="Roy S.W."/>
            <person name="Artiguenave F."/>
            <person name="Postlethwait J.H."/>
            <person name="Manak J.R."/>
            <person name="Thompson E.M."/>
            <person name="Jaillon O."/>
            <person name="Du Pasquier L."/>
            <person name="Boudinot P."/>
            <person name="Liberles D.A."/>
            <person name="Volff J.N."/>
            <person name="Philippe H."/>
            <person name="Lenhard B."/>
            <person name="Roest Crollius H."/>
            <person name="Wincker P."/>
            <person name="Chourrout D."/>
        </authorList>
    </citation>
    <scope>NUCLEOTIDE SEQUENCE [LARGE SCALE GENOMIC DNA]</scope>
</reference>
<name>E4YC85_OIKDI</name>
<feature type="compositionally biased region" description="Basic and acidic residues" evidence="1">
    <location>
        <begin position="72"/>
        <end position="88"/>
    </location>
</feature>
<sequence length="488" mass="55682">MTTYPYLYKKTVEHLDTPELFLIYRAAKGFFPKGCTKQVLLLLIEDSCPGFLSDKAKFYYFKQKDAKSVHYLKNKSDDPNNEHERKEANVNNRNNVDKIVAEAKEATEAEKDNDEDSETIIISDVESMNDQPKERPKRDQQPDDDLMKFDKSPAQPEFQDHKSAVLRSFCADHDLSIPSTINSKDYVFDRLEDIVNKIDSRPQRSNDFKFTQKLKFDPDLGVESFLISVETYAAANSISDQKKWIALAKSGLMNSEQGLSAQSTLEPEDEFSWDRFKRKIISTIGFDPSYYRSIFRNYRRKSSERVGLSFANLVQAYRRAFHKNGQLTEDDKTHILHQFICGQEGQLKTSLELEEGRLTYSNIIERSSQIERALGYPNAHSAYEVMAVPSKPVPSSQPSELESLVRLMKEMMTQSAAQMAQQTALMNKISEPKRGSNKPSNSSYREDVKIAAGFCIAKLKYGSCTKSDCKYNHAEASNEIKKHFSASA</sequence>
<gene>
    <name evidence="2" type="ORF">GSOID_T00021050001</name>
    <name evidence="3" type="ORF">GSOID_T00031026001</name>
</gene>
<organism evidence="2">
    <name type="scientific">Oikopleura dioica</name>
    <name type="common">Tunicate</name>
    <dbReference type="NCBI Taxonomy" id="34765"/>
    <lineage>
        <taxon>Eukaryota</taxon>
        <taxon>Metazoa</taxon>
        <taxon>Chordata</taxon>
        <taxon>Tunicata</taxon>
        <taxon>Appendicularia</taxon>
        <taxon>Copelata</taxon>
        <taxon>Oikopleuridae</taxon>
        <taxon>Oikopleura</taxon>
    </lineage>
</organism>
<feature type="region of interest" description="Disordered" evidence="1">
    <location>
        <begin position="72"/>
        <end position="96"/>
    </location>
</feature>
<dbReference type="EMBL" id="FN654398">
    <property type="protein sequence ID" value="CBY33152.1"/>
    <property type="molecule type" value="Genomic_DNA"/>
</dbReference>
<evidence type="ECO:0000313" key="3">
    <source>
        <dbReference type="EMBL" id="CBY37558.1"/>
    </source>
</evidence>
<dbReference type="AlphaFoldDB" id="E4YC85"/>
<protein>
    <submittedName>
        <fullName evidence="2">Uncharacterized protein</fullName>
    </submittedName>
</protein>
<evidence type="ECO:0000313" key="2">
    <source>
        <dbReference type="EMBL" id="CBY33152.1"/>
    </source>
</evidence>
<dbReference type="Proteomes" id="UP000011014">
    <property type="component" value="Unassembled WGS sequence"/>
</dbReference>
<accession>E4YC85</accession>
<evidence type="ECO:0000256" key="1">
    <source>
        <dbReference type="SAM" id="MobiDB-lite"/>
    </source>
</evidence>
<dbReference type="EMBL" id="FN655006">
    <property type="protein sequence ID" value="CBY37558.1"/>
    <property type="molecule type" value="Genomic_DNA"/>
</dbReference>
<proteinExistence type="predicted"/>
<feature type="compositionally biased region" description="Basic and acidic residues" evidence="1">
    <location>
        <begin position="131"/>
        <end position="151"/>
    </location>
</feature>